<evidence type="ECO:0000313" key="3">
    <source>
        <dbReference type="EMBL" id="HDX29875.1"/>
    </source>
</evidence>
<dbReference type="InterPro" id="IPR011004">
    <property type="entry name" value="Trimer_LpxA-like_sf"/>
</dbReference>
<dbReference type="PROSITE" id="PS00101">
    <property type="entry name" value="HEXAPEP_TRANSFERASES"/>
    <property type="match status" value="1"/>
</dbReference>
<accession>A0A7C1FQ92</accession>
<dbReference type="AlphaFoldDB" id="A0A7C1FQ92"/>
<dbReference type="InterPro" id="IPR018357">
    <property type="entry name" value="Hexapep_transf_CS"/>
</dbReference>
<dbReference type="InterPro" id="IPR050179">
    <property type="entry name" value="Trans_hexapeptide_repeat"/>
</dbReference>
<comment type="caution">
    <text evidence="3">The sequence shown here is derived from an EMBL/GenBank/DDBJ whole genome shotgun (WGS) entry which is preliminary data.</text>
</comment>
<proteinExistence type="predicted"/>
<protein>
    <submittedName>
        <fullName evidence="3">N-acetyltransferase</fullName>
    </submittedName>
</protein>
<dbReference type="EMBL" id="DSMG01000001">
    <property type="protein sequence ID" value="HDX29875.1"/>
    <property type="molecule type" value="Genomic_DNA"/>
</dbReference>
<sequence length="210" mass="22892">MSERPYYVHPSAYVDEPCEIGAGTKIWHFCHIMSHVKIGPNCNLGQNVFVASGVVIGANVKIQNNVSVYAGVELEDDVFCGPSCVFTNVINPRSQIVRHGQYQRTLVRRGATIGANATIVCGVTIGQYAFIGAGAVVTHDVPDYALMLGVPARRVGWMSRHGHRLPSPGGDGIMICPESSWRYKEVEPGVLRCLDWPEDELLPATKSLSE</sequence>
<gene>
    <name evidence="3" type="ORF">ENQ20_00090</name>
</gene>
<name>A0A7C1FQ92_9CHLR</name>
<dbReference type="GO" id="GO:0016740">
    <property type="term" value="F:transferase activity"/>
    <property type="evidence" value="ECO:0007669"/>
    <property type="project" value="UniProtKB-KW"/>
</dbReference>
<evidence type="ECO:0000256" key="2">
    <source>
        <dbReference type="ARBA" id="ARBA00022737"/>
    </source>
</evidence>
<organism evidence="3">
    <name type="scientific">Caldilinea aerophila</name>
    <dbReference type="NCBI Taxonomy" id="133453"/>
    <lineage>
        <taxon>Bacteria</taxon>
        <taxon>Bacillati</taxon>
        <taxon>Chloroflexota</taxon>
        <taxon>Caldilineae</taxon>
        <taxon>Caldilineales</taxon>
        <taxon>Caldilineaceae</taxon>
        <taxon>Caldilinea</taxon>
    </lineage>
</organism>
<keyword evidence="2" id="KW-0677">Repeat</keyword>
<dbReference type="CDD" id="cd03358">
    <property type="entry name" value="LbH_WxcM_N_like"/>
    <property type="match status" value="1"/>
</dbReference>
<dbReference type="Pfam" id="PF00132">
    <property type="entry name" value="Hexapep"/>
    <property type="match status" value="2"/>
</dbReference>
<reference evidence="3" key="1">
    <citation type="journal article" date="2020" name="mSystems">
        <title>Genome- and Community-Level Interaction Insights into Carbon Utilization and Element Cycling Functions of Hydrothermarchaeota in Hydrothermal Sediment.</title>
        <authorList>
            <person name="Zhou Z."/>
            <person name="Liu Y."/>
            <person name="Xu W."/>
            <person name="Pan J."/>
            <person name="Luo Z.H."/>
            <person name="Li M."/>
        </authorList>
    </citation>
    <scope>NUCLEOTIDE SEQUENCE [LARGE SCALE GENOMIC DNA]</scope>
    <source>
        <strain evidence="3">SpSt-289</strain>
    </source>
</reference>
<dbReference type="Gene3D" id="2.160.10.10">
    <property type="entry name" value="Hexapeptide repeat proteins"/>
    <property type="match status" value="1"/>
</dbReference>
<dbReference type="PANTHER" id="PTHR43300">
    <property type="entry name" value="ACETYLTRANSFERASE"/>
    <property type="match status" value="1"/>
</dbReference>
<evidence type="ECO:0000256" key="1">
    <source>
        <dbReference type="ARBA" id="ARBA00022679"/>
    </source>
</evidence>
<dbReference type="PANTHER" id="PTHR43300:SF4">
    <property type="entry name" value="ACYL-[ACYL-CARRIER-PROTEIN]--UDP-N-ACETYLGLUCOSAMINE O-ACYLTRANSFERASE"/>
    <property type="match status" value="1"/>
</dbReference>
<dbReference type="InterPro" id="IPR001451">
    <property type="entry name" value="Hexapep"/>
</dbReference>
<dbReference type="SUPFAM" id="SSF51161">
    <property type="entry name" value="Trimeric LpxA-like enzymes"/>
    <property type="match status" value="1"/>
</dbReference>
<keyword evidence="1 3" id="KW-0808">Transferase</keyword>